<name>A0A1P8MSC2_9RHOB</name>
<sequence>MLRLCSILVLFLFPAFASAELRGVVRVIDADTVDVGDVRVRLHAIDAPETNQSCEAEHGFAFACGVWATGQVKDRFEGRVARCVRRDTDRYGRVVASCAVGGTDMGQVIVRAGWAFAYRHYGMEYDLDEKAAFAAGQGLHGVRVQSPADFRKTRVNRRIPLDTACRIKGNISTRGQIFHVPRQEFYDRTGINERRGERWFCSEAEAILAGWRAARR</sequence>
<feature type="chain" id="PRO_5013247309" evidence="1">
    <location>
        <begin position="20"/>
        <end position="216"/>
    </location>
</feature>
<dbReference type="Gene3D" id="2.40.50.90">
    <property type="match status" value="1"/>
</dbReference>
<evidence type="ECO:0000259" key="2">
    <source>
        <dbReference type="PROSITE" id="PS50830"/>
    </source>
</evidence>
<dbReference type="STRING" id="299262.BWR18_04170"/>
<dbReference type="PROSITE" id="PS50830">
    <property type="entry name" value="TNASE_3"/>
    <property type="match status" value="1"/>
</dbReference>
<feature type="signal peptide" evidence="1">
    <location>
        <begin position="1"/>
        <end position="19"/>
    </location>
</feature>
<dbReference type="SMART" id="SM00318">
    <property type="entry name" value="SNc"/>
    <property type="match status" value="1"/>
</dbReference>
<proteinExistence type="predicted"/>
<dbReference type="AlphaFoldDB" id="A0A1P8MSC2"/>
<dbReference type="KEGG" id="tom:BWR18_04170"/>
<evidence type="ECO:0000313" key="3">
    <source>
        <dbReference type="EMBL" id="APX10976.1"/>
    </source>
</evidence>
<dbReference type="RefSeq" id="WP_076626842.1">
    <property type="nucleotide sequence ID" value="NZ_CP019312.1"/>
</dbReference>
<dbReference type="InterPro" id="IPR016071">
    <property type="entry name" value="Staphylococal_nuclease_OB-fold"/>
</dbReference>
<dbReference type="InterPro" id="IPR035437">
    <property type="entry name" value="SNase_OB-fold_sf"/>
</dbReference>
<protein>
    <submittedName>
        <fullName evidence="3">Nuclease</fullName>
    </submittedName>
</protein>
<dbReference type="Proteomes" id="UP000186336">
    <property type="component" value="Chromosome"/>
</dbReference>
<accession>A0A1P8MSC2</accession>
<gene>
    <name evidence="3" type="ORF">BWR18_04170</name>
</gene>
<organism evidence="3 4">
    <name type="scientific">Tateyamaria omphalii</name>
    <dbReference type="NCBI Taxonomy" id="299262"/>
    <lineage>
        <taxon>Bacteria</taxon>
        <taxon>Pseudomonadati</taxon>
        <taxon>Pseudomonadota</taxon>
        <taxon>Alphaproteobacteria</taxon>
        <taxon>Rhodobacterales</taxon>
        <taxon>Roseobacteraceae</taxon>
        <taxon>Tateyamaria</taxon>
    </lineage>
</organism>
<evidence type="ECO:0000313" key="4">
    <source>
        <dbReference type="Proteomes" id="UP000186336"/>
    </source>
</evidence>
<dbReference type="Pfam" id="PF00565">
    <property type="entry name" value="SNase"/>
    <property type="match status" value="1"/>
</dbReference>
<reference evidence="3 4" key="1">
    <citation type="submission" date="2017-01" db="EMBL/GenBank/DDBJ databases">
        <title>Complete genome of Tateyamaria omphalii DOK1-4 isolated from seawater in Dokdo.</title>
        <authorList>
            <person name="Kim J.H."/>
            <person name="Chi W.-J."/>
        </authorList>
    </citation>
    <scope>NUCLEOTIDE SEQUENCE [LARGE SCALE GENOMIC DNA]</scope>
    <source>
        <strain evidence="3 4">DOK1-4</strain>
    </source>
</reference>
<evidence type="ECO:0000256" key="1">
    <source>
        <dbReference type="SAM" id="SignalP"/>
    </source>
</evidence>
<feature type="domain" description="TNase-like" evidence="2">
    <location>
        <begin position="24"/>
        <end position="119"/>
    </location>
</feature>
<dbReference type="OrthoDB" id="9805504at2"/>
<dbReference type="EMBL" id="CP019312">
    <property type="protein sequence ID" value="APX10976.1"/>
    <property type="molecule type" value="Genomic_DNA"/>
</dbReference>
<keyword evidence="1" id="KW-0732">Signal</keyword>
<keyword evidence="4" id="KW-1185">Reference proteome</keyword>
<dbReference type="SUPFAM" id="SSF50199">
    <property type="entry name" value="Staphylococcal nuclease"/>
    <property type="match status" value="1"/>
</dbReference>